<dbReference type="EMBL" id="JXTB01000743">
    <property type="protein sequence ID" value="PON33259.1"/>
    <property type="molecule type" value="Genomic_DNA"/>
</dbReference>
<name>A0A2P5A9P4_PARAD</name>
<protein>
    <submittedName>
        <fullName evidence="1">Uncharacterized protein</fullName>
    </submittedName>
</protein>
<proteinExistence type="predicted"/>
<sequence length="96" mass="10454">MKRTSQYQIAREETSLRRPVSRRTVAEISSAPARLALAAACYSGDGASFLSGGELQQWPEGERRWLAVTGLRGDFEGEDGETQGFMGNFCNCSATC</sequence>
<dbReference type="AlphaFoldDB" id="A0A2P5A9P4"/>
<reference evidence="2" key="1">
    <citation type="submission" date="2016-06" db="EMBL/GenBank/DDBJ databases">
        <title>Parallel loss of symbiosis genes in relatives of nitrogen-fixing non-legume Parasponia.</title>
        <authorList>
            <person name="Van Velzen R."/>
            <person name="Holmer R."/>
            <person name="Bu F."/>
            <person name="Rutten L."/>
            <person name="Van Zeijl A."/>
            <person name="Liu W."/>
            <person name="Santuari L."/>
            <person name="Cao Q."/>
            <person name="Sharma T."/>
            <person name="Shen D."/>
            <person name="Roswanjaya Y."/>
            <person name="Wardhani T."/>
            <person name="Kalhor M.S."/>
            <person name="Jansen J."/>
            <person name="Van den Hoogen J."/>
            <person name="Gungor B."/>
            <person name="Hartog M."/>
            <person name="Hontelez J."/>
            <person name="Verver J."/>
            <person name="Yang W.-C."/>
            <person name="Schijlen E."/>
            <person name="Repin R."/>
            <person name="Schilthuizen M."/>
            <person name="Schranz E."/>
            <person name="Heidstra R."/>
            <person name="Miyata K."/>
            <person name="Fedorova E."/>
            <person name="Kohlen W."/>
            <person name="Bisseling T."/>
            <person name="Smit S."/>
            <person name="Geurts R."/>
        </authorList>
    </citation>
    <scope>NUCLEOTIDE SEQUENCE [LARGE SCALE GENOMIC DNA]</scope>
    <source>
        <strain evidence="2">cv. WU1-14</strain>
    </source>
</reference>
<gene>
    <name evidence="1" type="ORF">PanWU01x14_354350</name>
</gene>
<dbReference type="Proteomes" id="UP000237105">
    <property type="component" value="Unassembled WGS sequence"/>
</dbReference>
<comment type="caution">
    <text evidence="1">The sequence shown here is derived from an EMBL/GenBank/DDBJ whole genome shotgun (WGS) entry which is preliminary data.</text>
</comment>
<evidence type="ECO:0000313" key="2">
    <source>
        <dbReference type="Proteomes" id="UP000237105"/>
    </source>
</evidence>
<keyword evidence="2" id="KW-1185">Reference proteome</keyword>
<organism evidence="1 2">
    <name type="scientific">Parasponia andersonii</name>
    <name type="common">Sponia andersonii</name>
    <dbReference type="NCBI Taxonomy" id="3476"/>
    <lineage>
        <taxon>Eukaryota</taxon>
        <taxon>Viridiplantae</taxon>
        <taxon>Streptophyta</taxon>
        <taxon>Embryophyta</taxon>
        <taxon>Tracheophyta</taxon>
        <taxon>Spermatophyta</taxon>
        <taxon>Magnoliopsida</taxon>
        <taxon>eudicotyledons</taxon>
        <taxon>Gunneridae</taxon>
        <taxon>Pentapetalae</taxon>
        <taxon>rosids</taxon>
        <taxon>fabids</taxon>
        <taxon>Rosales</taxon>
        <taxon>Cannabaceae</taxon>
        <taxon>Parasponia</taxon>
    </lineage>
</organism>
<evidence type="ECO:0000313" key="1">
    <source>
        <dbReference type="EMBL" id="PON33259.1"/>
    </source>
</evidence>
<accession>A0A2P5A9P4</accession>